<accession>A0A3M0MP63</accession>
<evidence type="ECO:0000313" key="2">
    <source>
        <dbReference type="Proteomes" id="UP000273516"/>
    </source>
</evidence>
<reference evidence="1 2" key="1">
    <citation type="submission" date="2018-07" db="EMBL/GenBank/DDBJ databases">
        <authorList>
            <person name="Zhang Y."/>
            <person name="Wang L."/>
            <person name="Ma S."/>
        </authorList>
    </citation>
    <scope>NUCLEOTIDE SEQUENCE [LARGE SCALE GENOMIC DNA]</scope>
    <source>
        <strain evidence="1 2">4-2</strain>
    </source>
</reference>
<dbReference type="Gene3D" id="1.10.3230.30">
    <property type="entry name" value="Phage gp6-like head-tail connector protein"/>
    <property type="match status" value="1"/>
</dbReference>
<dbReference type="Proteomes" id="UP000273516">
    <property type="component" value="Unassembled WGS sequence"/>
</dbReference>
<evidence type="ECO:0000313" key="1">
    <source>
        <dbReference type="EMBL" id="RMC37500.1"/>
    </source>
</evidence>
<proteinExistence type="predicted"/>
<dbReference type="EMBL" id="QOKZ01000001">
    <property type="protein sequence ID" value="RMC37500.1"/>
    <property type="molecule type" value="Genomic_DNA"/>
</dbReference>
<dbReference type="NCBIfam" id="TIGR01560">
    <property type="entry name" value="put_DNA_pack"/>
    <property type="match status" value="1"/>
</dbReference>
<organism evidence="1 2">
    <name type="scientific">Paracoccus alkanivorans</name>
    <dbReference type="NCBI Taxonomy" id="2116655"/>
    <lineage>
        <taxon>Bacteria</taxon>
        <taxon>Pseudomonadati</taxon>
        <taxon>Pseudomonadota</taxon>
        <taxon>Alphaproteobacteria</taxon>
        <taxon>Rhodobacterales</taxon>
        <taxon>Paracoccaceae</taxon>
        <taxon>Paracoccus</taxon>
    </lineage>
</organism>
<dbReference type="InterPro" id="IPR006450">
    <property type="entry name" value="Phage_HK97_gp6-like"/>
</dbReference>
<sequence>MSLTRVTAPSENLVPLDALKHHLRVDGSEDDDYIGALYAAAMAHIDGPRGVLGRCIQPQEWQIILPAGSTVLRYRLPLFGISNISTEWLNADGTSEPADITIDCTDPWFVISVPGTLERDLAVKMSAETSEDSWGAIRMAVMLLVGHWYLHREAVADISAAALPFSVERLLTPLKVWRV</sequence>
<dbReference type="RefSeq" id="WP_122110588.1">
    <property type="nucleotide sequence ID" value="NZ_QOKZ01000001.1"/>
</dbReference>
<keyword evidence="2" id="KW-1185">Reference proteome</keyword>
<dbReference type="OrthoDB" id="8452228at2"/>
<dbReference type="CDD" id="cd08054">
    <property type="entry name" value="gp6"/>
    <property type="match status" value="1"/>
</dbReference>
<gene>
    <name evidence="1" type="ORF">C9E81_01745</name>
</gene>
<name>A0A3M0MP63_9RHOB</name>
<comment type="caution">
    <text evidence="1">The sequence shown here is derived from an EMBL/GenBank/DDBJ whole genome shotgun (WGS) entry which is preliminary data.</text>
</comment>
<dbReference type="AlphaFoldDB" id="A0A3M0MP63"/>
<protein>
    <submittedName>
        <fullName evidence="1">Phage gp6-like head-tail connector protein</fullName>
    </submittedName>
</protein>